<keyword evidence="2" id="KW-1185">Reference proteome</keyword>
<proteinExistence type="predicted"/>
<gene>
    <name evidence="1" type="ORF">GCM10023320_51460</name>
</gene>
<dbReference type="EMBL" id="BAABJO010000021">
    <property type="protein sequence ID" value="GAA5130046.1"/>
    <property type="molecule type" value="Genomic_DNA"/>
</dbReference>
<evidence type="ECO:0000313" key="2">
    <source>
        <dbReference type="Proteomes" id="UP001500804"/>
    </source>
</evidence>
<organism evidence="1 2">
    <name type="scientific">Pseudonocardia adelaidensis</name>
    <dbReference type="NCBI Taxonomy" id="648754"/>
    <lineage>
        <taxon>Bacteria</taxon>
        <taxon>Bacillati</taxon>
        <taxon>Actinomycetota</taxon>
        <taxon>Actinomycetes</taxon>
        <taxon>Pseudonocardiales</taxon>
        <taxon>Pseudonocardiaceae</taxon>
        <taxon>Pseudonocardia</taxon>
    </lineage>
</organism>
<evidence type="ECO:0000313" key="1">
    <source>
        <dbReference type="EMBL" id="GAA5130046.1"/>
    </source>
</evidence>
<reference evidence="2" key="1">
    <citation type="journal article" date="2019" name="Int. J. Syst. Evol. Microbiol.">
        <title>The Global Catalogue of Microorganisms (GCM) 10K type strain sequencing project: providing services to taxonomists for standard genome sequencing and annotation.</title>
        <authorList>
            <consortium name="The Broad Institute Genomics Platform"/>
            <consortium name="The Broad Institute Genome Sequencing Center for Infectious Disease"/>
            <person name="Wu L."/>
            <person name="Ma J."/>
        </authorList>
    </citation>
    <scope>NUCLEOTIDE SEQUENCE [LARGE SCALE GENOMIC DNA]</scope>
    <source>
        <strain evidence="2">JCM 18302</strain>
    </source>
</reference>
<sequence length="67" mass="7158">MSRPELLVLCGLHTPGAEAVIARIRTLDPDAAVPHHDLRARTREVIGCYGGDQGQVVAPDRSTTISP</sequence>
<accession>A0ABP9NPF7</accession>
<dbReference type="RefSeq" id="WP_345607899.1">
    <property type="nucleotide sequence ID" value="NZ_BAABJO010000021.1"/>
</dbReference>
<comment type="caution">
    <text evidence="1">The sequence shown here is derived from an EMBL/GenBank/DDBJ whole genome shotgun (WGS) entry which is preliminary data.</text>
</comment>
<name>A0ABP9NPF7_9PSEU</name>
<protein>
    <submittedName>
        <fullName evidence="1">Uncharacterized protein</fullName>
    </submittedName>
</protein>
<dbReference type="Proteomes" id="UP001500804">
    <property type="component" value="Unassembled WGS sequence"/>
</dbReference>